<dbReference type="PROSITE" id="PS51781">
    <property type="entry name" value="SH3B"/>
    <property type="match status" value="1"/>
</dbReference>
<dbReference type="Gene3D" id="3.40.630.40">
    <property type="entry name" value="Zn-dependent exopeptidases"/>
    <property type="match status" value="1"/>
</dbReference>
<dbReference type="GO" id="GO:0008745">
    <property type="term" value="F:N-acetylmuramoyl-L-alanine amidase activity"/>
    <property type="evidence" value="ECO:0007669"/>
    <property type="project" value="UniProtKB-EC"/>
</dbReference>
<dbReference type="SUPFAM" id="SSF53187">
    <property type="entry name" value="Zn-dependent exopeptidases"/>
    <property type="match status" value="1"/>
</dbReference>
<dbReference type="Gene3D" id="2.30.30.40">
    <property type="entry name" value="SH3 Domains"/>
    <property type="match status" value="1"/>
</dbReference>
<proteinExistence type="predicted"/>
<protein>
    <submittedName>
        <fullName evidence="5">N-acetylmuramoyl-L-alanine amidase</fullName>
        <ecNumber evidence="5">3.5.1.28</ecNumber>
    </submittedName>
</protein>
<feature type="domain" description="SLH" evidence="3">
    <location>
        <begin position="146"/>
        <end position="209"/>
    </location>
</feature>
<dbReference type="EC" id="3.5.1.28" evidence="5"/>
<comment type="caution">
    <text evidence="5">The sequence shown here is derived from an EMBL/GenBank/DDBJ whole genome shotgun (WGS) entry which is preliminary data.</text>
</comment>
<dbReference type="RefSeq" id="WP_236336786.1">
    <property type="nucleotide sequence ID" value="NZ_JAKIJS010000001.1"/>
</dbReference>
<dbReference type="EMBL" id="JAKIJS010000001">
    <property type="protein sequence ID" value="MCF6138784.1"/>
    <property type="molecule type" value="Genomic_DNA"/>
</dbReference>
<sequence>MKKFVNISLSLLILVSVFWVTGNEVSANTILSDIPAGHPVEEQVEFLVNKEIISGYPDGTFRPNNSVTRREAAIVIAKAFNLNGNQRKTSFSDVASSDYASGYIQSAHEAGFISGYGNDTYKPDRYMTRGEMSYLLSKAFNFSASKNYYFIDVNPFSHYYDVINRLANNGVTIGYTDDTFRPDKIVTRGEFAIFTSRSLESSFRIMKEQTNPEKRIIKADWLNVRKGPGTSYDSAGLIKEGTLVSSYFKTGNWAYIKAPGYEGFVYATYLGVPVSALSGKVITVDPGHGDTDPGATANGLVEKEVVLSVGKKLRTYLERAGVKVVMTRSDDSYPSLSDRVGIAEKSNSDSFISIHANKFHSDAAHGTETFYNYYSPQGAEAKKLATYIQNRLYKAIDTSNRGVKHGNFQVIRDNYVPGVLVELGFLSNPNDARKLASNAYREKAAEAIYLGILDYYKNK</sequence>
<dbReference type="Proteomes" id="UP001649381">
    <property type="component" value="Unassembled WGS sequence"/>
</dbReference>
<evidence type="ECO:0000256" key="1">
    <source>
        <dbReference type="ARBA" id="ARBA00022801"/>
    </source>
</evidence>
<dbReference type="SMART" id="SM00287">
    <property type="entry name" value="SH3b"/>
    <property type="match status" value="1"/>
</dbReference>
<keyword evidence="6" id="KW-1185">Reference proteome</keyword>
<name>A0ABS9H1A9_9BACL</name>
<accession>A0ABS9H1A9</accession>
<organism evidence="5 6">
    <name type="scientific">Pseudalkalibacillus berkeleyi</name>
    <dbReference type="NCBI Taxonomy" id="1069813"/>
    <lineage>
        <taxon>Bacteria</taxon>
        <taxon>Bacillati</taxon>
        <taxon>Bacillota</taxon>
        <taxon>Bacilli</taxon>
        <taxon>Bacillales</taxon>
        <taxon>Fictibacillaceae</taxon>
        <taxon>Pseudalkalibacillus</taxon>
    </lineage>
</organism>
<keyword evidence="1 5" id="KW-0378">Hydrolase</keyword>
<dbReference type="InterPro" id="IPR001119">
    <property type="entry name" value="SLH_dom"/>
</dbReference>
<dbReference type="InterPro" id="IPR002508">
    <property type="entry name" value="MurNAc-LAA_cat"/>
</dbReference>
<dbReference type="Pfam" id="PF00395">
    <property type="entry name" value="SLH"/>
    <property type="match status" value="3"/>
</dbReference>
<evidence type="ECO:0000259" key="3">
    <source>
        <dbReference type="PROSITE" id="PS51272"/>
    </source>
</evidence>
<dbReference type="PANTHER" id="PTHR30404">
    <property type="entry name" value="N-ACETYLMURAMOYL-L-ALANINE AMIDASE"/>
    <property type="match status" value="1"/>
</dbReference>
<evidence type="ECO:0000313" key="6">
    <source>
        <dbReference type="Proteomes" id="UP001649381"/>
    </source>
</evidence>
<feature type="domain" description="SH3b" evidence="4">
    <location>
        <begin position="212"/>
        <end position="274"/>
    </location>
</feature>
<feature type="domain" description="SLH" evidence="3">
    <location>
        <begin position="91"/>
        <end position="145"/>
    </location>
</feature>
<evidence type="ECO:0000256" key="2">
    <source>
        <dbReference type="ARBA" id="ARBA00023316"/>
    </source>
</evidence>
<keyword evidence="2" id="KW-0961">Cell wall biogenesis/degradation</keyword>
<dbReference type="Pfam" id="PF08239">
    <property type="entry name" value="SH3_3"/>
    <property type="match status" value="1"/>
</dbReference>
<dbReference type="InterPro" id="IPR050695">
    <property type="entry name" value="N-acetylmuramoyl_amidase_3"/>
</dbReference>
<dbReference type="InterPro" id="IPR003646">
    <property type="entry name" value="SH3-like_bac-type"/>
</dbReference>
<evidence type="ECO:0000313" key="5">
    <source>
        <dbReference type="EMBL" id="MCF6138784.1"/>
    </source>
</evidence>
<evidence type="ECO:0000259" key="4">
    <source>
        <dbReference type="PROSITE" id="PS51781"/>
    </source>
</evidence>
<dbReference type="PROSITE" id="PS51272">
    <property type="entry name" value="SLH"/>
    <property type="match status" value="3"/>
</dbReference>
<dbReference type="CDD" id="cd02696">
    <property type="entry name" value="MurNAc-LAA"/>
    <property type="match status" value="1"/>
</dbReference>
<feature type="domain" description="SLH" evidence="3">
    <location>
        <begin position="27"/>
        <end position="90"/>
    </location>
</feature>
<dbReference type="Pfam" id="PF01520">
    <property type="entry name" value="Amidase_3"/>
    <property type="match status" value="1"/>
</dbReference>
<reference evidence="5 6" key="1">
    <citation type="submission" date="2022-01" db="EMBL/GenBank/DDBJ databases">
        <title>Alkalihalobacillus sp. EGI L200015, a novel bacterium isolated from a salt lake sediment.</title>
        <authorList>
            <person name="Gao L."/>
            <person name="Fang B.-Z."/>
            <person name="Li W.-J."/>
        </authorList>
    </citation>
    <scope>NUCLEOTIDE SEQUENCE [LARGE SCALE GENOMIC DNA]</scope>
    <source>
        <strain evidence="5 6">KCTC 12718</strain>
    </source>
</reference>
<gene>
    <name evidence="5" type="ORF">L2716_13690</name>
</gene>
<dbReference type="PANTHER" id="PTHR30404:SF0">
    <property type="entry name" value="N-ACETYLMURAMOYL-L-ALANINE AMIDASE AMIC"/>
    <property type="match status" value="1"/>
</dbReference>
<dbReference type="SMART" id="SM00646">
    <property type="entry name" value="Ami_3"/>
    <property type="match status" value="1"/>
</dbReference>